<keyword evidence="3" id="KW-1185">Reference proteome</keyword>
<feature type="chain" id="PRO_5019257575" evidence="1">
    <location>
        <begin position="19"/>
        <end position="241"/>
    </location>
</feature>
<dbReference type="SUPFAM" id="SSF81901">
    <property type="entry name" value="HCP-like"/>
    <property type="match status" value="1"/>
</dbReference>
<evidence type="ECO:0000256" key="1">
    <source>
        <dbReference type="SAM" id="SignalP"/>
    </source>
</evidence>
<dbReference type="InterPro" id="IPR006597">
    <property type="entry name" value="Sel1-like"/>
</dbReference>
<accession>A0A430HN71</accession>
<dbReference type="Gene3D" id="1.25.40.10">
    <property type="entry name" value="Tetratricopeptide repeat domain"/>
    <property type="match status" value="1"/>
</dbReference>
<dbReference type="EMBL" id="RXLQ01000005">
    <property type="protein sequence ID" value="RSZ58953.1"/>
    <property type="molecule type" value="Genomic_DNA"/>
</dbReference>
<dbReference type="InterPro" id="IPR011990">
    <property type="entry name" value="TPR-like_helical_dom_sf"/>
</dbReference>
<dbReference type="AlphaFoldDB" id="A0A430HN71"/>
<evidence type="ECO:0000313" key="3">
    <source>
        <dbReference type="Proteomes" id="UP000278085"/>
    </source>
</evidence>
<protein>
    <submittedName>
        <fullName evidence="2">Sel1 repeat family protein</fullName>
    </submittedName>
</protein>
<dbReference type="Proteomes" id="UP000278085">
    <property type="component" value="Unassembled WGS sequence"/>
</dbReference>
<keyword evidence="1" id="KW-0732">Signal</keyword>
<sequence>MKRTLLCLVLMLSGVAHADELADANALFAKKSYPQALQLYTRLANAGNAEAQLHMGEMYFYGEAGTVDLAKAQAWFSKSAAKGNKTAAASLEMMKKRETRRAELDYWIGKYDGAELSAGQFRCPPPRIPALSKQNDEIESVTAKVGAWQDCYNGFVRNLNESSPLTKRIPKEIADLLTKEETEQARLHMEDVYAGIAENAKVSAKLVLADFGAWRSATDAYIKEHNRIVTDAAATAPRKGD</sequence>
<dbReference type="OrthoDB" id="8703429at2"/>
<proteinExistence type="predicted"/>
<evidence type="ECO:0000313" key="2">
    <source>
        <dbReference type="EMBL" id="RSZ58953.1"/>
    </source>
</evidence>
<feature type="signal peptide" evidence="1">
    <location>
        <begin position="1"/>
        <end position="18"/>
    </location>
</feature>
<organism evidence="2 3">
    <name type="scientific">Massilia atriviolacea</name>
    <dbReference type="NCBI Taxonomy" id="2495579"/>
    <lineage>
        <taxon>Bacteria</taxon>
        <taxon>Pseudomonadati</taxon>
        <taxon>Pseudomonadota</taxon>
        <taxon>Betaproteobacteria</taxon>
        <taxon>Burkholderiales</taxon>
        <taxon>Oxalobacteraceae</taxon>
        <taxon>Telluria group</taxon>
        <taxon>Massilia</taxon>
    </lineage>
</organism>
<gene>
    <name evidence="2" type="ORF">EJB06_11495</name>
</gene>
<dbReference type="Pfam" id="PF08238">
    <property type="entry name" value="Sel1"/>
    <property type="match status" value="2"/>
</dbReference>
<name>A0A430HN71_9BURK</name>
<reference evidence="2 3" key="1">
    <citation type="submission" date="2018-12" db="EMBL/GenBank/DDBJ databases">
        <authorList>
            <person name="Yang E."/>
        </authorList>
    </citation>
    <scope>NUCLEOTIDE SEQUENCE [LARGE SCALE GENOMIC DNA]</scope>
    <source>
        <strain evidence="2 3">SOD</strain>
    </source>
</reference>
<comment type="caution">
    <text evidence="2">The sequence shown here is derived from an EMBL/GenBank/DDBJ whole genome shotgun (WGS) entry which is preliminary data.</text>
</comment>
<dbReference type="SMART" id="SM00671">
    <property type="entry name" value="SEL1"/>
    <property type="match status" value="1"/>
</dbReference>
<dbReference type="RefSeq" id="WP_126074158.1">
    <property type="nucleotide sequence ID" value="NZ_CP051166.1"/>
</dbReference>